<dbReference type="GO" id="GO:0005829">
    <property type="term" value="C:cytosol"/>
    <property type="evidence" value="ECO:0007669"/>
    <property type="project" value="TreeGrafter"/>
</dbReference>
<dbReference type="PANTHER" id="PTHR43452">
    <property type="entry name" value="PYRUVATE DECARBOXYLASE"/>
    <property type="match status" value="1"/>
</dbReference>
<reference evidence="11 12" key="1">
    <citation type="journal article" date="2014" name="Genome Biol. Evol.">
        <title>Comparative genomics and transcriptomics analyses reveal divergent lifestyle features of nematode endoparasitic fungus Hirsutella minnesotensis.</title>
        <authorList>
            <person name="Lai Y."/>
            <person name="Liu K."/>
            <person name="Zhang X."/>
            <person name="Zhang X."/>
            <person name="Li K."/>
            <person name="Wang N."/>
            <person name="Shu C."/>
            <person name="Wu Y."/>
            <person name="Wang C."/>
            <person name="Bushley K.E."/>
            <person name="Xiang M."/>
            <person name="Liu X."/>
        </authorList>
    </citation>
    <scope>NUCLEOTIDE SEQUENCE [LARGE SCALE GENOMIC DNA]</scope>
    <source>
        <strain evidence="11 12">3608</strain>
    </source>
</reference>
<dbReference type="CDD" id="cd07038">
    <property type="entry name" value="TPP_PYR_PDC_IPDC_like"/>
    <property type="match status" value="1"/>
</dbReference>
<keyword evidence="7" id="KW-0460">Magnesium</keyword>
<evidence type="ECO:0000256" key="2">
    <source>
        <dbReference type="ARBA" id="ARBA00001964"/>
    </source>
</evidence>
<keyword evidence="6" id="KW-0210">Decarboxylase</keyword>
<dbReference type="GO" id="GO:0046872">
    <property type="term" value="F:metal ion binding"/>
    <property type="evidence" value="ECO:0007669"/>
    <property type="project" value="UniProtKB-KW"/>
</dbReference>
<dbReference type="Pfam" id="PF02776">
    <property type="entry name" value="TPP_enzyme_N"/>
    <property type="match status" value="1"/>
</dbReference>
<dbReference type="InterPro" id="IPR012001">
    <property type="entry name" value="Thiamin_PyroP_enz_TPP-bd_dom"/>
</dbReference>
<dbReference type="EMBL" id="KQ030685">
    <property type="protein sequence ID" value="KJZ69705.1"/>
    <property type="molecule type" value="Genomic_DNA"/>
</dbReference>
<evidence type="ECO:0000256" key="3">
    <source>
        <dbReference type="ARBA" id="ARBA00007812"/>
    </source>
</evidence>
<comment type="catalytic activity">
    <reaction evidence="1">
        <text>a 2-oxocarboxylate + H(+) = an aldehyde + CO2</text>
        <dbReference type="Rhea" id="RHEA:11628"/>
        <dbReference type="ChEBI" id="CHEBI:15378"/>
        <dbReference type="ChEBI" id="CHEBI:16526"/>
        <dbReference type="ChEBI" id="CHEBI:17478"/>
        <dbReference type="ChEBI" id="CHEBI:35179"/>
        <dbReference type="EC" id="4.1.1.1"/>
    </reaction>
</comment>
<protein>
    <recommendedName>
        <fullName evidence="4">pyruvate decarboxylase</fullName>
        <ecNumber evidence="4">4.1.1.1</ecNumber>
    </recommendedName>
</protein>
<name>A0A0F7ZJK2_9HYPO</name>
<dbReference type="GO" id="GO:0004737">
    <property type="term" value="F:pyruvate decarboxylase activity"/>
    <property type="evidence" value="ECO:0007669"/>
    <property type="project" value="UniProtKB-EC"/>
</dbReference>
<dbReference type="GO" id="GO:0030976">
    <property type="term" value="F:thiamine pyrophosphate binding"/>
    <property type="evidence" value="ECO:0007669"/>
    <property type="project" value="InterPro"/>
</dbReference>
<evidence type="ECO:0000256" key="4">
    <source>
        <dbReference type="ARBA" id="ARBA00013202"/>
    </source>
</evidence>
<sequence>MTTFTVGDYLAERLAQIGIRHHFMVPGDYNLILLDKLEAHPQLTGIGCTNELNCSLACEGYARAHGVSVCVVTYSVGALSAFNGIGSAYAENLPVILVSGAPNTNDGGRHLLHHTLGEHDFSYQLDMARRLTCAAVAIRHASQAPALIDGAIAKALRASKPAYIELPTNLSAEPCVRPGPVSALLAPAPSDGAALAAAVASVAKYLATKQKPVILVGPKLQRAGAQLVRLAEAMGCAVVYMHEASVND</sequence>
<dbReference type="EC" id="4.1.1.1" evidence="4"/>
<evidence type="ECO:0000256" key="6">
    <source>
        <dbReference type="ARBA" id="ARBA00022793"/>
    </source>
</evidence>
<dbReference type="SUPFAM" id="SSF52518">
    <property type="entry name" value="Thiamin diphosphate-binding fold (THDP-binding)"/>
    <property type="match status" value="1"/>
</dbReference>
<dbReference type="PANTHER" id="PTHR43452:SF1">
    <property type="entry name" value="PYRUVATE DECARBOXYLASE C186.09-RELATED"/>
    <property type="match status" value="1"/>
</dbReference>
<dbReference type="SUPFAM" id="SSF52467">
    <property type="entry name" value="DHS-like NAD/FAD-binding domain"/>
    <property type="match status" value="1"/>
</dbReference>
<evidence type="ECO:0000259" key="10">
    <source>
        <dbReference type="Pfam" id="PF02776"/>
    </source>
</evidence>
<evidence type="ECO:0000313" key="11">
    <source>
        <dbReference type="EMBL" id="KJZ69705.1"/>
    </source>
</evidence>
<evidence type="ECO:0000256" key="1">
    <source>
        <dbReference type="ARBA" id="ARBA00001041"/>
    </source>
</evidence>
<proteinExistence type="inferred from homology"/>
<dbReference type="InterPro" id="IPR029061">
    <property type="entry name" value="THDP-binding"/>
</dbReference>
<comment type="similarity">
    <text evidence="3">Belongs to the TPP enzyme family.</text>
</comment>
<evidence type="ECO:0000313" key="12">
    <source>
        <dbReference type="Proteomes" id="UP000054481"/>
    </source>
</evidence>
<dbReference type="OrthoDB" id="3970464at2759"/>
<feature type="domain" description="Thiamine pyrophosphate enzyme N-terminal TPP-binding" evidence="10">
    <location>
        <begin position="5"/>
        <end position="115"/>
    </location>
</feature>
<evidence type="ECO:0000256" key="8">
    <source>
        <dbReference type="ARBA" id="ARBA00023052"/>
    </source>
</evidence>
<comment type="cofactor">
    <cofactor evidence="2">
        <name>thiamine diphosphate</name>
        <dbReference type="ChEBI" id="CHEBI:58937"/>
    </cofactor>
</comment>
<dbReference type="Gene3D" id="3.40.50.1220">
    <property type="entry name" value="TPP-binding domain"/>
    <property type="match status" value="1"/>
</dbReference>
<keyword evidence="9" id="KW-0456">Lyase</keyword>
<dbReference type="FunFam" id="3.40.50.970:FF:000019">
    <property type="entry name" value="Pyruvate decarboxylase isozyme"/>
    <property type="match status" value="1"/>
</dbReference>
<accession>A0A0F7ZJK2</accession>
<gene>
    <name evidence="11" type="ORF">HIM_10899</name>
</gene>
<dbReference type="InterPro" id="IPR047213">
    <property type="entry name" value="TPP_PYR_PDC_IPDC-like"/>
</dbReference>
<dbReference type="Proteomes" id="UP000054481">
    <property type="component" value="Unassembled WGS sequence"/>
</dbReference>
<keyword evidence="5" id="KW-0479">Metal-binding</keyword>
<dbReference type="InterPro" id="IPR029035">
    <property type="entry name" value="DHS-like_NAD/FAD-binding_dom"/>
</dbReference>
<dbReference type="InterPro" id="IPR012110">
    <property type="entry name" value="PDC/IPDC-like"/>
</dbReference>
<evidence type="ECO:0000256" key="7">
    <source>
        <dbReference type="ARBA" id="ARBA00022842"/>
    </source>
</evidence>
<dbReference type="Gene3D" id="3.40.50.970">
    <property type="match status" value="1"/>
</dbReference>
<evidence type="ECO:0000256" key="9">
    <source>
        <dbReference type="ARBA" id="ARBA00023239"/>
    </source>
</evidence>
<evidence type="ECO:0000256" key="5">
    <source>
        <dbReference type="ARBA" id="ARBA00022723"/>
    </source>
</evidence>
<keyword evidence="12" id="KW-1185">Reference proteome</keyword>
<dbReference type="GO" id="GO:0000949">
    <property type="term" value="P:aromatic amino acid family catabolic process to alcohol via Ehrlich pathway"/>
    <property type="evidence" value="ECO:0007669"/>
    <property type="project" value="TreeGrafter"/>
</dbReference>
<keyword evidence="8" id="KW-0786">Thiamine pyrophosphate</keyword>
<dbReference type="AlphaFoldDB" id="A0A0F7ZJK2"/>
<organism evidence="11 12">
    <name type="scientific">Hirsutella minnesotensis 3608</name>
    <dbReference type="NCBI Taxonomy" id="1043627"/>
    <lineage>
        <taxon>Eukaryota</taxon>
        <taxon>Fungi</taxon>
        <taxon>Dikarya</taxon>
        <taxon>Ascomycota</taxon>
        <taxon>Pezizomycotina</taxon>
        <taxon>Sordariomycetes</taxon>
        <taxon>Hypocreomycetidae</taxon>
        <taxon>Hypocreales</taxon>
        <taxon>Ophiocordycipitaceae</taxon>
        <taxon>Hirsutella</taxon>
    </lineage>
</organism>